<dbReference type="STRING" id="905079.L1J4L4"/>
<dbReference type="RefSeq" id="XP_005830010.1">
    <property type="nucleotide sequence ID" value="XM_005829953.1"/>
</dbReference>
<dbReference type="Gene3D" id="3.30.160.20">
    <property type="match status" value="3"/>
</dbReference>
<dbReference type="InterPro" id="IPR051247">
    <property type="entry name" value="RLC_Component"/>
</dbReference>
<dbReference type="GO" id="GO:0035197">
    <property type="term" value="F:siRNA binding"/>
    <property type="evidence" value="ECO:0007669"/>
    <property type="project" value="TreeGrafter"/>
</dbReference>
<evidence type="ECO:0000313" key="6">
    <source>
        <dbReference type="EnsemblProtists" id="EKX43030"/>
    </source>
</evidence>
<reference evidence="7" key="2">
    <citation type="submission" date="2012-11" db="EMBL/GenBank/DDBJ databases">
        <authorList>
            <person name="Kuo A."/>
            <person name="Curtis B.A."/>
            <person name="Tanifuji G."/>
            <person name="Burki F."/>
            <person name="Gruber A."/>
            <person name="Irimia M."/>
            <person name="Maruyama S."/>
            <person name="Arias M.C."/>
            <person name="Ball S.G."/>
            <person name="Gile G.H."/>
            <person name="Hirakawa Y."/>
            <person name="Hopkins J.F."/>
            <person name="Rensing S.A."/>
            <person name="Schmutz J."/>
            <person name="Symeonidi A."/>
            <person name="Elias M."/>
            <person name="Eveleigh R.J."/>
            <person name="Herman E.K."/>
            <person name="Klute M.J."/>
            <person name="Nakayama T."/>
            <person name="Obornik M."/>
            <person name="Reyes-Prieto A."/>
            <person name="Armbrust E.V."/>
            <person name="Aves S.J."/>
            <person name="Beiko R.G."/>
            <person name="Coutinho P."/>
            <person name="Dacks J.B."/>
            <person name="Durnford D.G."/>
            <person name="Fast N.M."/>
            <person name="Green B.R."/>
            <person name="Grisdale C."/>
            <person name="Hempe F."/>
            <person name="Henrissat B."/>
            <person name="Hoppner M.P."/>
            <person name="Ishida K.-I."/>
            <person name="Kim E."/>
            <person name="Koreny L."/>
            <person name="Kroth P.G."/>
            <person name="Liu Y."/>
            <person name="Malik S.-B."/>
            <person name="Maier U.G."/>
            <person name="McRose D."/>
            <person name="Mock T."/>
            <person name="Neilson J.A."/>
            <person name="Onodera N.T."/>
            <person name="Poole A.M."/>
            <person name="Pritham E.J."/>
            <person name="Richards T.A."/>
            <person name="Rocap G."/>
            <person name="Roy S.W."/>
            <person name="Sarai C."/>
            <person name="Schaack S."/>
            <person name="Shirato S."/>
            <person name="Slamovits C.H."/>
            <person name="Spencer D.F."/>
            <person name="Suzuki S."/>
            <person name="Worden A.Z."/>
            <person name="Zauner S."/>
            <person name="Barry K."/>
            <person name="Bell C."/>
            <person name="Bharti A.K."/>
            <person name="Crow J.A."/>
            <person name="Grimwood J."/>
            <person name="Kramer R."/>
            <person name="Lindquist E."/>
            <person name="Lucas S."/>
            <person name="Salamov A."/>
            <person name="McFadden G.I."/>
            <person name="Lane C.E."/>
            <person name="Keeling P.J."/>
            <person name="Gray M.W."/>
            <person name="Grigoriev I.V."/>
            <person name="Archibald J.M."/>
        </authorList>
    </citation>
    <scope>NUCLEOTIDE SEQUENCE</scope>
    <source>
        <strain evidence="7">CCMP2712</strain>
    </source>
</reference>
<keyword evidence="7" id="KW-1185">Reference proteome</keyword>
<reference evidence="6" key="3">
    <citation type="submission" date="2016-03" db="UniProtKB">
        <authorList>
            <consortium name="EnsemblProtists"/>
        </authorList>
    </citation>
    <scope>IDENTIFICATION</scope>
</reference>
<dbReference type="GO" id="GO:0005737">
    <property type="term" value="C:cytoplasm"/>
    <property type="evidence" value="ECO:0007669"/>
    <property type="project" value="TreeGrafter"/>
</dbReference>
<dbReference type="InterPro" id="IPR014720">
    <property type="entry name" value="dsRBD_dom"/>
</dbReference>
<feature type="region of interest" description="Disordered" evidence="3">
    <location>
        <begin position="343"/>
        <end position="379"/>
    </location>
</feature>
<dbReference type="SMART" id="SM00358">
    <property type="entry name" value="DSRM"/>
    <property type="match status" value="3"/>
</dbReference>
<reference evidence="5 7" key="1">
    <citation type="journal article" date="2012" name="Nature">
        <title>Algal genomes reveal evolutionary mosaicism and the fate of nucleomorphs.</title>
        <authorList>
            <consortium name="DOE Joint Genome Institute"/>
            <person name="Curtis B.A."/>
            <person name="Tanifuji G."/>
            <person name="Burki F."/>
            <person name="Gruber A."/>
            <person name="Irimia M."/>
            <person name="Maruyama S."/>
            <person name="Arias M.C."/>
            <person name="Ball S.G."/>
            <person name="Gile G.H."/>
            <person name="Hirakawa Y."/>
            <person name="Hopkins J.F."/>
            <person name="Kuo A."/>
            <person name="Rensing S.A."/>
            <person name="Schmutz J."/>
            <person name="Symeonidi A."/>
            <person name="Elias M."/>
            <person name="Eveleigh R.J."/>
            <person name="Herman E.K."/>
            <person name="Klute M.J."/>
            <person name="Nakayama T."/>
            <person name="Obornik M."/>
            <person name="Reyes-Prieto A."/>
            <person name="Armbrust E.V."/>
            <person name="Aves S.J."/>
            <person name="Beiko R.G."/>
            <person name="Coutinho P."/>
            <person name="Dacks J.B."/>
            <person name="Durnford D.G."/>
            <person name="Fast N.M."/>
            <person name="Green B.R."/>
            <person name="Grisdale C.J."/>
            <person name="Hempel F."/>
            <person name="Henrissat B."/>
            <person name="Hoppner M.P."/>
            <person name="Ishida K."/>
            <person name="Kim E."/>
            <person name="Koreny L."/>
            <person name="Kroth P.G."/>
            <person name="Liu Y."/>
            <person name="Malik S.B."/>
            <person name="Maier U.G."/>
            <person name="McRose D."/>
            <person name="Mock T."/>
            <person name="Neilson J.A."/>
            <person name="Onodera N.T."/>
            <person name="Poole A.M."/>
            <person name="Pritham E.J."/>
            <person name="Richards T.A."/>
            <person name="Rocap G."/>
            <person name="Roy S.W."/>
            <person name="Sarai C."/>
            <person name="Schaack S."/>
            <person name="Shirato S."/>
            <person name="Slamovits C.H."/>
            <person name="Spencer D.F."/>
            <person name="Suzuki S."/>
            <person name="Worden A.Z."/>
            <person name="Zauner S."/>
            <person name="Barry K."/>
            <person name="Bell C."/>
            <person name="Bharti A.K."/>
            <person name="Crow J.A."/>
            <person name="Grimwood J."/>
            <person name="Kramer R."/>
            <person name="Lindquist E."/>
            <person name="Lucas S."/>
            <person name="Salamov A."/>
            <person name="McFadden G.I."/>
            <person name="Lane C.E."/>
            <person name="Keeling P.J."/>
            <person name="Gray M.W."/>
            <person name="Grigoriev I.V."/>
            <person name="Archibald J.M."/>
        </authorList>
    </citation>
    <scope>NUCLEOTIDE SEQUENCE</scope>
    <source>
        <strain evidence="5 7">CCMP2712</strain>
    </source>
</reference>
<dbReference type="OrthoDB" id="112668at2759"/>
<dbReference type="HOGENOM" id="CLU_431164_0_0_1"/>
<accession>L1J4L4</accession>
<proteinExistence type="predicted"/>
<evidence type="ECO:0000256" key="3">
    <source>
        <dbReference type="SAM" id="MobiDB-lite"/>
    </source>
</evidence>
<dbReference type="GO" id="GO:0070920">
    <property type="term" value="P:regulation of regulatory ncRNA processing"/>
    <property type="evidence" value="ECO:0007669"/>
    <property type="project" value="TreeGrafter"/>
</dbReference>
<dbReference type="GO" id="GO:0016442">
    <property type="term" value="C:RISC complex"/>
    <property type="evidence" value="ECO:0007669"/>
    <property type="project" value="TreeGrafter"/>
</dbReference>
<name>L1J4L4_GUITC</name>
<feature type="domain" description="DRBM" evidence="4">
    <location>
        <begin position="254"/>
        <end position="333"/>
    </location>
</feature>
<feature type="compositionally biased region" description="Acidic residues" evidence="3">
    <location>
        <begin position="479"/>
        <end position="490"/>
    </location>
</feature>
<feature type="compositionally biased region" description="Low complexity" evidence="3">
    <location>
        <begin position="362"/>
        <end position="379"/>
    </location>
</feature>
<keyword evidence="1 2" id="KW-0694">RNA-binding</keyword>
<dbReference type="GO" id="GO:0070578">
    <property type="term" value="C:RISC-loading complex"/>
    <property type="evidence" value="ECO:0007669"/>
    <property type="project" value="TreeGrafter"/>
</dbReference>
<evidence type="ECO:0000256" key="2">
    <source>
        <dbReference type="PROSITE-ProRule" id="PRU00266"/>
    </source>
</evidence>
<evidence type="ECO:0000313" key="5">
    <source>
        <dbReference type="EMBL" id="EKX43030.1"/>
    </source>
</evidence>
<protein>
    <recommendedName>
        <fullName evidence="4">DRBM domain-containing protein</fullName>
    </recommendedName>
</protein>
<feature type="domain" description="DRBM" evidence="4">
    <location>
        <begin position="511"/>
        <end position="578"/>
    </location>
</feature>
<dbReference type="EMBL" id="JH993013">
    <property type="protein sequence ID" value="EKX43030.1"/>
    <property type="molecule type" value="Genomic_DNA"/>
</dbReference>
<dbReference type="KEGG" id="gtt:GUITHDRAFT_111072"/>
<dbReference type="PANTHER" id="PTHR46205:SF3">
    <property type="entry name" value="LOQUACIOUS, ISOFORM B"/>
    <property type="match status" value="1"/>
</dbReference>
<sequence>MSNFPNLQADLQSLLQSPQYVPLASNPQGNSAMMQQNMQFRDPGQHLHLHQQQAAATWMTTPQQQQERMTELAMQELQNFLRQPAIPPDNNLPYQVYPVAHRSQEFEGLYSSMQGIRQPVEFPSAQLPNAREWMEQPQPWPAQPISLIPQGAWAGQGRERTLQGDLQHRAIYETVLTQMRQGSGYGMNVNSEVQQLNSQLSNWSGYQRGFRGKSNFRGGGSGQFVSNFGAEGKRWQRVKPSKGLLDNFEGDGPACIKLLNEYGQKNSCTVQYDSPIIPTKPDGEEKDSSLTCSVTVIVVDSNGQTVVQGKAEGMTKKLAKQGAAAQAICTLFPQEEENLRSKGLLEDVVKPSSTATHGGETGSLEQGTEQGEQEGASGARSAMMVNPVLHLQHACSRLHKMMEFSMREEGPPHSKTFHADVVIEGVVMGRGTAPKKKGAQGLAAREALGKLELEGWSNLQPPPGMDGERSNKRKRHEEGEEEVDGEGDWIPEEKRRSSQPATEGKQLDVTQSTKLLHAHCSKNRLKLEYKVVEAGPAHARIFTVEAVIEGKVCGCGVSGKKKAATALAAQQVIESMGIDVVSLFKGGKGSAQGKVRPEDEGVNEVLEEVIRRVEADPEHVGGTRNTDGVMNEGEC</sequence>
<organism evidence="5">
    <name type="scientific">Guillardia theta (strain CCMP2712)</name>
    <name type="common">Cryptophyte</name>
    <dbReference type="NCBI Taxonomy" id="905079"/>
    <lineage>
        <taxon>Eukaryota</taxon>
        <taxon>Cryptophyceae</taxon>
        <taxon>Pyrenomonadales</taxon>
        <taxon>Geminigeraceae</taxon>
        <taxon>Guillardia</taxon>
    </lineage>
</organism>
<dbReference type="AlphaFoldDB" id="L1J4L4"/>
<evidence type="ECO:0000256" key="1">
    <source>
        <dbReference type="ARBA" id="ARBA00022884"/>
    </source>
</evidence>
<dbReference type="PaxDb" id="55529-EKX43030"/>
<gene>
    <name evidence="5" type="ORF">GUITHDRAFT_111072</name>
</gene>
<dbReference type="PROSITE" id="PS50137">
    <property type="entry name" value="DS_RBD"/>
    <property type="match status" value="3"/>
</dbReference>
<dbReference type="Pfam" id="PF00035">
    <property type="entry name" value="dsrm"/>
    <property type="match status" value="3"/>
</dbReference>
<dbReference type="SUPFAM" id="SSF54768">
    <property type="entry name" value="dsRNA-binding domain-like"/>
    <property type="match status" value="3"/>
</dbReference>
<evidence type="ECO:0000259" key="4">
    <source>
        <dbReference type="PROSITE" id="PS50137"/>
    </source>
</evidence>
<dbReference type="PANTHER" id="PTHR46205">
    <property type="entry name" value="LOQUACIOUS, ISOFORM B"/>
    <property type="match status" value="1"/>
</dbReference>
<feature type="domain" description="DRBM" evidence="4">
    <location>
        <begin position="386"/>
        <end position="453"/>
    </location>
</feature>
<dbReference type="GO" id="GO:0030422">
    <property type="term" value="P:siRNA processing"/>
    <property type="evidence" value="ECO:0007669"/>
    <property type="project" value="TreeGrafter"/>
</dbReference>
<dbReference type="GeneID" id="17299671"/>
<feature type="region of interest" description="Disordered" evidence="3">
    <location>
        <begin position="453"/>
        <end position="509"/>
    </location>
</feature>
<dbReference type="GO" id="GO:0005634">
    <property type="term" value="C:nucleus"/>
    <property type="evidence" value="ECO:0007669"/>
    <property type="project" value="TreeGrafter"/>
</dbReference>
<dbReference type="Proteomes" id="UP000011087">
    <property type="component" value="Unassembled WGS sequence"/>
</dbReference>
<evidence type="ECO:0000313" key="7">
    <source>
        <dbReference type="Proteomes" id="UP000011087"/>
    </source>
</evidence>
<dbReference type="GO" id="GO:0003725">
    <property type="term" value="F:double-stranded RNA binding"/>
    <property type="evidence" value="ECO:0007669"/>
    <property type="project" value="TreeGrafter"/>
</dbReference>
<dbReference type="CDD" id="cd19875">
    <property type="entry name" value="DSRM_EIF2AK2-like"/>
    <property type="match status" value="1"/>
</dbReference>
<dbReference type="EnsemblProtists" id="EKX43030">
    <property type="protein sequence ID" value="EKX43030"/>
    <property type="gene ID" value="GUITHDRAFT_111072"/>
</dbReference>